<reference evidence="1" key="1">
    <citation type="submission" date="2018-05" db="EMBL/GenBank/DDBJ databases">
        <authorList>
            <person name="Lanie J.A."/>
            <person name="Ng W.-L."/>
            <person name="Kazmierczak K.M."/>
            <person name="Andrzejewski T.M."/>
            <person name="Davidsen T.M."/>
            <person name="Wayne K.J."/>
            <person name="Tettelin H."/>
            <person name="Glass J.I."/>
            <person name="Rusch D."/>
            <person name="Podicherti R."/>
            <person name="Tsui H.-C.T."/>
            <person name="Winkler M.E."/>
        </authorList>
    </citation>
    <scope>NUCLEOTIDE SEQUENCE</scope>
</reference>
<proteinExistence type="predicted"/>
<organism evidence="1">
    <name type="scientific">marine metagenome</name>
    <dbReference type="NCBI Taxonomy" id="408172"/>
    <lineage>
        <taxon>unclassified sequences</taxon>
        <taxon>metagenomes</taxon>
        <taxon>ecological metagenomes</taxon>
    </lineage>
</organism>
<protein>
    <recommendedName>
        <fullName evidence="2">EthD domain-containing protein</fullName>
    </recommendedName>
</protein>
<gene>
    <name evidence="1" type="ORF">METZ01_LOCUS242558</name>
</gene>
<dbReference type="AlphaFoldDB" id="A0A382HQN2"/>
<evidence type="ECO:0008006" key="2">
    <source>
        <dbReference type="Google" id="ProtNLM"/>
    </source>
</evidence>
<name>A0A382HQN2_9ZZZZ</name>
<sequence>MKKIIKTFYTAIIFFVLIGIGGLSSVALAADNSSDDFTYEYYYKVKWGYFDEWMELYKRNHYPVLQRLQELGRIVQMEAAYPFDHQGEADRWDFRYTIVYPDAKTAYEDFDLTAILEELYPDQETFRKEEQRRFELLIEHKDIIISYDDLSNW</sequence>
<evidence type="ECO:0000313" key="1">
    <source>
        <dbReference type="EMBL" id="SVB89704.1"/>
    </source>
</evidence>
<accession>A0A382HQN2</accession>
<dbReference type="EMBL" id="UINC01062773">
    <property type="protein sequence ID" value="SVB89704.1"/>
    <property type="molecule type" value="Genomic_DNA"/>
</dbReference>